<dbReference type="InterPro" id="IPR050555">
    <property type="entry name" value="Bact_Solute-Bind_Prot2"/>
</dbReference>
<feature type="compositionally biased region" description="Low complexity" evidence="3">
    <location>
        <begin position="29"/>
        <end position="75"/>
    </location>
</feature>
<dbReference type="InterPro" id="IPR025997">
    <property type="entry name" value="SBP_2_dom"/>
</dbReference>
<evidence type="ECO:0000256" key="3">
    <source>
        <dbReference type="SAM" id="MobiDB-lite"/>
    </source>
</evidence>
<keyword evidence="4" id="KW-0732">Signal</keyword>
<accession>A0A7G9GFY5</accession>
<proteinExistence type="inferred from homology"/>
<evidence type="ECO:0000256" key="4">
    <source>
        <dbReference type="SAM" id="SignalP"/>
    </source>
</evidence>
<evidence type="ECO:0000313" key="7">
    <source>
        <dbReference type="Proteomes" id="UP000515860"/>
    </source>
</evidence>
<feature type="chain" id="PRO_5038883357" evidence="4">
    <location>
        <begin position="25"/>
        <end position="416"/>
    </location>
</feature>
<dbReference type="EMBL" id="CP060635">
    <property type="protein sequence ID" value="QNM09717.1"/>
    <property type="molecule type" value="Genomic_DNA"/>
</dbReference>
<comment type="similarity">
    <text evidence="2">Belongs to the bacterial solute-binding protein 2 family.</text>
</comment>
<evidence type="ECO:0000256" key="1">
    <source>
        <dbReference type="ARBA" id="ARBA00004196"/>
    </source>
</evidence>
<organism evidence="6 7">
    <name type="scientific">Wansuia hejianensis</name>
    <dbReference type="NCBI Taxonomy" id="2763667"/>
    <lineage>
        <taxon>Bacteria</taxon>
        <taxon>Bacillati</taxon>
        <taxon>Bacillota</taxon>
        <taxon>Clostridia</taxon>
        <taxon>Lachnospirales</taxon>
        <taxon>Lachnospiraceae</taxon>
        <taxon>Wansuia</taxon>
    </lineage>
</organism>
<dbReference type="Pfam" id="PF13407">
    <property type="entry name" value="Peripla_BP_4"/>
    <property type="match status" value="1"/>
</dbReference>
<comment type="subcellular location">
    <subcellularLocation>
        <location evidence="1">Cell envelope</location>
    </subcellularLocation>
</comment>
<dbReference type="RefSeq" id="WP_249329347.1">
    <property type="nucleotide sequence ID" value="NZ_CP060635.1"/>
</dbReference>
<evidence type="ECO:0000259" key="5">
    <source>
        <dbReference type="Pfam" id="PF13407"/>
    </source>
</evidence>
<reference evidence="6 7" key="1">
    <citation type="submission" date="2020-08" db="EMBL/GenBank/DDBJ databases">
        <authorList>
            <person name="Liu C."/>
            <person name="Sun Q."/>
        </authorList>
    </citation>
    <scope>NUCLEOTIDE SEQUENCE [LARGE SCALE GENOMIC DNA]</scope>
    <source>
        <strain evidence="6 7">NSJ-29</strain>
    </source>
</reference>
<dbReference type="PANTHER" id="PTHR30036">
    <property type="entry name" value="D-XYLOSE-BINDING PERIPLASMIC PROTEIN"/>
    <property type="match status" value="1"/>
</dbReference>
<dbReference type="Gene3D" id="3.40.50.2300">
    <property type="match status" value="2"/>
</dbReference>
<dbReference type="Proteomes" id="UP000515860">
    <property type="component" value="Chromosome"/>
</dbReference>
<dbReference type="AlphaFoldDB" id="A0A7G9GFY5"/>
<dbReference type="SUPFAM" id="SSF53822">
    <property type="entry name" value="Periplasmic binding protein-like I"/>
    <property type="match status" value="1"/>
</dbReference>
<dbReference type="GO" id="GO:0030246">
    <property type="term" value="F:carbohydrate binding"/>
    <property type="evidence" value="ECO:0007669"/>
    <property type="project" value="TreeGrafter"/>
</dbReference>
<dbReference type="InterPro" id="IPR028082">
    <property type="entry name" value="Peripla_BP_I"/>
</dbReference>
<dbReference type="KEGG" id="whj:H9Q79_05355"/>
<feature type="domain" description="Periplasmic binding protein" evidence="5">
    <location>
        <begin position="119"/>
        <end position="371"/>
    </location>
</feature>
<name>A0A7G9GFY5_9FIRM</name>
<dbReference type="GO" id="GO:0030288">
    <property type="term" value="C:outer membrane-bounded periplasmic space"/>
    <property type="evidence" value="ECO:0007669"/>
    <property type="project" value="TreeGrafter"/>
</dbReference>
<feature type="region of interest" description="Disordered" evidence="3">
    <location>
        <begin position="27"/>
        <end position="85"/>
    </location>
</feature>
<keyword evidence="7" id="KW-1185">Reference proteome</keyword>
<dbReference type="PANTHER" id="PTHR30036:SF7">
    <property type="entry name" value="ABC TRANSPORTER PERIPLASMIC-BINDING PROTEIN YPHF"/>
    <property type="match status" value="1"/>
</dbReference>
<gene>
    <name evidence="6" type="ORF">H9Q79_05355</name>
</gene>
<sequence length="416" mass="44021">MKRRKVKETLGILLALTFAVSTLAGCGSGKEAGSSAAGSSSAASSVASSASSSPEDQSQTSSSASSASKETGSAEVELPEMATPDEWVSRFEGISPTAYTDFSATDEQVEKIKDAGLKVGLVMHTGGESFSEAVISGVTKAAEELNIEIVAQTDAQWDAAQQSTNLESVLAKDPDIVILCQIDVDAMTDQLQEAAANGTKLVFFDNINAHLEEDDYVSLVTTDTYAAGVECAKDMASELGGSGRIAMFTWSAPNLGNRARSQGFRDYIEANFPDIEIVTEEFYDDASDCAALADAVFAKYPDLDGAFGQWDIPLEGVISSAQGNDISNDFVGTCVDLGYNVARIMAEDGMCKGIGAQQPYKDGYYSLYAGALGAIGEEVPKMILIDPVNVTKENLEESWPVIYDQPLPDDIQSLLG</sequence>
<feature type="signal peptide" evidence="4">
    <location>
        <begin position="1"/>
        <end position="24"/>
    </location>
</feature>
<evidence type="ECO:0000256" key="2">
    <source>
        <dbReference type="ARBA" id="ARBA00007639"/>
    </source>
</evidence>
<protein>
    <submittedName>
        <fullName evidence="6">Substrate-binding domain-containing protein</fullName>
    </submittedName>
</protein>
<evidence type="ECO:0000313" key="6">
    <source>
        <dbReference type="EMBL" id="QNM09717.1"/>
    </source>
</evidence>
<dbReference type="PROSITE" id="PS51257">
    <property type="entry name" value="PROKAR_LIPOPROTEIN"/>
    <property type="match status" value="1"/>
</dbReference>